<dbReference type="Pfam" id="PF00175">
    <property type="entry name" value="NAD_binding_1"/>
    <property type="match status" value="1"/>
</dbReference>
<dbReference type="EMBL" id="FOYS01000001">
    <property type="protein sequence ID" value="SFR33543.1"/>
    <property type="molecule type" value="Genomic_DNA"/>
</dbReference>
<dbReference type="Pfam" id="PF00970">
    <property type="entry name" value="FAD_binding_6"/>
    <property type="match status" value="1"/>
</dbReference>
<dbReference type="OrthoDB" id="35401at2157"/>
<dbReference type="GO" id="GO:0016491">
    <property type="term" value="F:oxidoreductase activity"/>
    <property type="evidence" value="ECO:0007669"/>
    <property type="project" value="InterPro"/>
</dbReference>
<feature type="region of interest" description="Disordered" evidence="1">
    <location>
        <begin position="1"/>
        <end position="22"/>
    </location>
</feature>
<feature type="compositionally biased region" description="Basic and acidic residues" evidence="1">
    <location>
        <begin position="13"/>
        <end position="22"/>
    </location>
</feature>
<dbReference type="InterPro" id="IPR017927">
    <property type="entry name" value="FAD-bd_FR_type"/>
</dbReference>
<dbReference type="SUPFAM" id="SSF63380">
    <property type="entry name" value="Riboflavin synthase domain-like"/>
    <property type="match status" value="1"/>
</dbReference>
<dbReference type="PANTHER" id="PTHR47354">
    <property type="entry name" value="NADH OXIDOREDUCTASE HCR"/>
    <property type="match status" value="1"/>
</dbReference>
<accession>A0A1I6FUE7</accession>
<dbReference type="SUPFAM" id="SSF52343">
    <property type="entry name" value="Ferredoxin reductase-like, C-terminal NADP-linked domain"/>
    <property type="match status" value="1"/>
</dbReference>
<dbReference type="AlphaFoldDB" id="A0A1I6FUE7"/>
<dbReference type="InterPro" id="IPR008333">
    <property type="entry name" value="Cbr1-like_FAD-bd_dom"/>
</dbReference>
<dbReference type="InterPro" id="IPR017938">
    <property type="entry name" value="Riboflavin_synthase-like_b-brl"/>
</dbReference>
<dbReference type="InterPro" id="IPR039261">
    <property type="entry name" value="FNR_nucleotide-bd"/>
</dbReference>
<dbReference type="InterPro" id="IPR050415">
    <property type="entry name" value="MRET"/>
</dbReference>
<dbReference type="PANTHER" id="PTHR47354:SF5">
    <property type="entry name" value="PROTEIN RFBI"/>
    <property type="match status" value="1"/>
</dbReference>
<evidence type="ECO:0000313" key="3">
    <source>
        <dbReference type="EMBL" id="SFR33543.1"/>
    </source>
</evidence>
<dbReference type="Gene3D" id="3.40.50.80">
    <property type="entry name" value="Nucleotide-binding domain of ferredoxin-NADP reductase (FNR) module"/>
    <property type="match status" value="1"/>
</dbReference>
<dbReference type="Proteomes" id="UP000243250">
    <property type="component" value="Unassembled WGS sequence"/>
</dbReference>
<dbReference type="PROSITE" id="PS51384">
    <property type="entry name" value="FAD_FR"/>
    <property type="match status" value="1"/>
</dbReference>
<name>A0A1I6FUE7_9EURY</name>
<reference evidence="4" key="1">
    <citation type="submission" date="2016-10" db="EMBL/GenBank/DDBJ databases">
        <authorList>
            <person name="Varghese N."/>
            <person name="Submissions S."/>
        </authorList>
    </citation>
    <scope>NUCLEOTIDE SEQUENCE [LARGE SCALE GENOMIC DNA]</scope>
    <source>
        <strain evidence="4">CGMCC 1.8711</strain>
    </source>
</reference>
<sequence length="359" mass="40278">MPVDSSIESDAADAERENHEATVLDVTPMDENREEEIASVVDSRREDVRNRLGREEELGSFADPNSGWEEAITELTDRGDVLGDDLEAWRGRLRMPYPSLVRVRFEVGASRTDPHDTGFEYVPGQYARISYDDEEPRVYSIASSPNSDHVELCIRRVPGGELTPDLCDELEAGDDLFVRGPFGDELMLKEPSDRDVVFVATGTGVAPFKSMIDYLFEEGMDEFDGENRDVWLFLGSSWEDHLPYREAFRAMDDEREHFHFVPTLSRETSLTDWTGETDYVQYCLLRYLDGDATDTGGLPEEFAEYAGAEPTANANPPARLNPDEMEVYVCGIGAMCDPVTDVVESLGVDEAYLDVESFG</sequence>
<evidence type="ECO:0000313" key="4">
    <source>
        <dbReference type="Proteomes" id="UP000243250"/>
    </source>
</evidence>
<dbReference type="STRING" id="555875.SAMN04488124_0319"/>
<organism evidence="3 4">
    <name type="scientific">Halogeometricum limi</name>
    <dbReference type="NCBI Taxonomy" id="555875"/>
    <lineage>
        <taxon>Archaea</taxon>
        <taxon>Methanobacteriati</taxon>
        <taxon>Methanobacteriota</taxon>
        <taxon>Stenosarchaea group</taxon>
        <taxon>Halobacteria</taxon>
        <taxon>Halobacteriales</taxon>
        <taxon>Haloferacaceae</taxon>
        <taxon>Halogeometricum</taxon>
    </lineage>
</organism>
<evidence type="ECO:0000256" key="1">
    <source>
        <dbReference type="SAM" id="MobiDB-lite"/>
    </source>
</evidence>
<proteinExistence type="predicted"/>
<dbReference type="InterPro" id="IPR001709">
    <property type="entry name" value="Flavoprot_Pyr_Nucl_cyt_Rdtase"/>
</dbReference>
<evidence type="ECO:0000259" key="2">
    <source>
        <dbReference type="PROSITE" id="PS51384"/>
    </source>
</evidence>
<keyword evidence="4" id="KW-1185">Reference proteome</keyword>
<dbReference type="Gene3D" id="2.40.30.10">
    <property type="entry name" value="Translation factors"/>
    <property type="match status" value="1"/>
</dbReference>
<feature type="domain" description="FAD-binding FR-type" evidence="2">
    <location>
        <begin position="62"/>
        <end position="188"/>
    </location>
</feature>
<dbReference type="InterPro" id="IPR001433">
    <property type="entry name" value="OxRdtase_FAD/NAD-bd"/>
</dbReference>
<dbReference type="RefSeq" id="WP_089876138.1">
    <property type="nucleotide sequence ID" value="NZ_FOYS01000001.1"/>
</dbReference>
<gene>
    <name evidence="3" type="ORF">SAMN04488124_0319</name>
</gene>
<dbReference type="PRINTS" id="PR00371">
    <property type="entry name" value="FPNCR"/>
</dbReference>
<protein>
    <submittedName>
        <fullName evidence="3">CDP-4-dehydro-6-deoxyglucose reductase</fullName>
    </submittedName>
</protein>
<dbReference type="PRINTS" id="PR00410">
    <property type="entry name" value="PHEHYDRXLASE"/>
</dbReference>